<evidence type="ECO:0000256" key="1">
    <source>
        <dbReference type="ARBA" id="ARBA00001968"/>
    </source>
</evidence>
<dbReference type="InterPro" id="IPR045249">
    <property type="entry name" value="HARBI1-like"/>
</dbReference>
<evidence type="ECO:0000256" key="7">
    <source>
        <dbReference type="ARBA" id="ARBA00023242"/>
    </source>
</evidence>
<dbReference type="GO" id="GO:0046872">
    <property type="term" value="F:metal ion binding"/>
    <property type="evidence" value="ECO:0007669"/>
    <property type="project" value="UniProtKB-KW"/>
</dbReference>
<dbReference type="PANTHER" id="PTHR22930">
    <property type="match status" value="1"/>
</dbReference>
<dbReference type="InterPro" id="IPR027806">
    <property type="entry name" value="HARBI1_dom"/>
</dbReference>
<comment type="similarity">
    <text evidence="3">Belongs to the HARBI1 family.</text>
</comment>
<dbReference type="PANTHER" id="PTHR22930:SF85">
    <property type="entry name" value="GH03217P-RELATED"/>
    <property type="match status" value="1"/>
</dbReference>
<evidence type="ECO:0000313" key="11">
    <source>
        <dbReference type="Proteomes" id="UP000663824"/>
    </source>
</evidence>
<comment type="caution">
    <text evidence="10">The sequence shown here is derived from an EMBL/GenBank/DDBJ whole genome shotgun (WGS) entry which is preliminary data.</text>
</comment>
<dbReference type="GO" id="GO:0004518">
    <property type="term" value="F:nuclease activity"/>
    <property type="evidence" value="ECO:0007669"/>
    <property type="project" value="UniProtKB-KW"/>
</dbReference>
<dbReference type="Proteomes" id="UP000663855">
    <property type="component" value="Unassembled WGS sequence"/>
</dbReference>
<dbReference type="EMBL" id="CAJNOV010010732">
    <property type="protein sequence ID" value="CAF1418478.1"/>
    <property type="molecule type" value="Genomic_DNA"/>
</dbReference>
<dbReference type="AlphaFoldDB" id="A0A816S9S0"/>
<dbReference type="GO" id="GO:0016787">
    <property type="term" value="F:hydrolase activity"/>
    <property type="evidence" value="ECO:0007669"/>
    <property type="project" value="UniProtKB-KW"/>
</dbReference>
<feature type="domain" description="DDE Tnp4" evidence="8">
    <location>
        <begin position="176"/>
        <end position="338"/>
    </location>
</feature>
<protein>
    <recommendedName>
        <fullName evidence="8">DDE Tnp4 domain-containing protein</fullName>
    </recommendedName>
</protein>
<dbReference type="GO" id="GO:0005634">
    <property type="term" value="C:nucleus"/>
    <property type="evidence" value="ECO:0007669"/>
    <property type="project" value="UniProtKB-SubCell"/>
</dbReference>
<accession>A0A816S9S0</accession>
<evidence type="ECO:0000256" key="4">
    <source>
        <dbReference type="ARBA" id="ARBA00022722"/>
    </source>
</evidence>
<evidence type="ECO:0000256" key="6">
    <source>
        <dbReference type="ARBA" id="ARBA00022801"/>
    </source>
</evidence>
<comment type="cofactor">
    <cofactor evidence="1">
        <name>a divalent metal cation</name>
        <dbReference type="ChEBI" id="CHEBI:60240"/>
    </cofactor>
</comment>
<proteinExistence type="inferred from homology"/>
<reference evidence="10" key="1">
    <citation type="submission" date="2021-02" db="EMBL/GenBank/DDBJ databases">
        <authorList>
            <person name="Nowell W R."/>
        </authorList>
    </citation>
    <scope>NUCLEOTIDE SEQUENCE</scope>
</reference>
<keyword evidence="6" id="KW-0378">Hydrolase</keyword>
<keyword evidence="7" id="KW-0539">Nucleus</keyword>
<evidence type="ECO:0000313" key="10">
    <source>
        <dbReference type="EMBL" id="CAF2082577.1"/>
    </source>
</evidence>
<evidence type="ECO:0000256" key="5">
    <source>
        <dbReference type="ARBA" id="ARBA00022723"/>
    </source>
</evidence>
<evidence type="ECO:0000256" key="2">
    <source>
        <dbReference type="ARBA" id="ARBA00004123"/>
    </source>
</evidence>
<name>A0A816S9S0_9BILA</name>
<gene>
    <name evidence="9" type="ORF">CJN711_LOCUS22869</name>
    <name evidence="10" type="ORF">MBJ925_LOCUS18959</name>
</gene>
<comment type="subcellular location">
    <subcellularLocation>
        <location evidence="2">Nucleus</location>
    </subcellularLocation>
</comment>
<organism evidence="10 11">
    <name type="scientific">Rotaria magnacalcarata</name>
    <dbReference type="NCBI Taxonomy" id="392030"/>
    <lineage>
        <taxon>Eukaryota</taxon>
        <taxon>Metazoa</taxon>
        <taxon>Spiralia</taxon>
        <taxon>Gnathifera</taxon>
        <taxon>Rotifera</taxon>
        <taxon>Eurotatoria</taxon>
        <taxon>Bdelloidea</taxon>
        <taxon>Philodinida</taxon>
        <taxon>Philodinidae</taxon>
        <taxon>Rotaria</taxon>
    </lineage>
</organism>
<evidence type="ECO:0000313" key="9">
    <source>
        <dbReference type="EMBL" id="CAF1418478.1"/>
    </source>
</evidence>
<dbReference type="Proteomes" id="UP000663824">
    <property type="component" value="Unassembled WGS sequence"/>
</dbReference>
<sequence length="386" mass="44879">MEYEHQKRKKRRAWFIRNALLYQLSILTDQSRRSHQRTAWVYPKSGYWWSDIVPQMNDKQFKDNFRIHRRTFKQIPNQVEADLRRRDTVLRLAIPVDKRLACALYSLGSTSELRTVAHLFGIGKSTAASILHDFCNILVELFFGRLIKFPANNQEIQATTDEFLQKFGYPMCIGCIYGTHISIEPSTGAETDYFNYKKFHSVIVLAVVDASLKFIYINIGAPGRCNDSYVYSQSRVLDVMKNPIYAQNYLTIQNTNIQAHLIGDSAFPLSKNLMKPYTQRPNMPQDQTLFNYRLSRCRSAIERSFGHLKSRFRCLHKKLEYDVENAKILIKAVCILHNICIDAQDDVDTDWNITVPPYNKPNCNLRTLGGPDMRDALAYYFVQYPL</sequence>
<dbReference type="Pfam" id="PF13359">
    <property type="entry name" value="DDE_Tnp_4"/>
    <property type="match status" value="1"/>
</dbReference>
<dbReference type="EMBL" id="CAJNRE010009485">
    <property type="protein sequence ID" value="CAF2082577.1"/>
    <property type="molecule type" value="Genomic_DNA"/>
</dbReference>
<evidence type="ECO:0000256" key="3">
    <source>
        <dbReference type="ARBA" id="ARBA00006958"/>
    </source>
</evidence>
<keyword evidence="5" id="KW-0479">Metal-binding</keyword>
<evidence type="ECO:0000259" key="8">
    <source>
        <dbReference type="Pfam" id="PF13359"/>
    </source>
</evidence>
<keyword evidence="4" id="KW-0540">Nuclease</keyword>